<keyword evidence="2" id="KW-0378">Hydrolase</keyword>
<dbReference type="GO" id="GO:0003676">
    <property type="term" value="F:nucleic acid binding"/>
    <property type="evidence" value="ECO:0007669"/>
    <property type="project" value="InterPro"/>
</dbReference>
<dbReference type="Pfam" id="PF01844">
    <property type="entry name" value="HNH"/>
    <property type="match status" value="1"/>
</dbReference>
<accession>A0A3M0GCW1</accession>
<dbReference type="AlphaFoldDB" id="A0A3M0GCW1"/>
<keyword evidence="2" id="KW-0255">Endonuclease</keyword>
<name>A0A3M0GCW1_9CORY</name>
<dbReference type="GO" id="GO:0004519">
    <property type="term" value="F:endonuclease activity"/>
    <property type="evidence" value="ECO:0007669"/>
    <property type="project" value="UniProtKB-KW"/>
</dbReference>
<dbReference type="SMART" id="SM00507">
    <property type="entry name" value="HNHc"/>
    <property type="match status" value="1"/>
</dbReference>
<dbReference type="SUPFAM" id="SSF54060">
    <property type="entry name" value="His-Me finger endonucleases"/>
    <property type="match status" value="1"/>
</dbReference>
<dbReference type="RefSeq" id="WP_121927498.1">
    <property type="nucleotide sequence ID" value="NZ_CP068291.1"/>
</dbReference>
<organism evidence="2 3">
    <name type="scientific">Corynebacterium macginleyi</name>
    <dbReference type="NCBI Taxonomy" id="38290"/>
    <lineage>
        <taxon>Bacteria</taxon>
        <taxon>Bacillati</taxon>
        <taxon>Actinomycetota</taxon>
        <taxon>Actinomycetes</taxon>
        <taxon>Mycobacteriales</taxon>
        <taxon>Corynebacteriaceae</taxon>
        <taxon>Corynebacterium</taxon>
    </lineage>
</organism>
<gene>
    <name evidence="2" type="ORF">D9543_03060</name>
</gene>
<dbReference type="Proteomes" id="UP000270649">
    <property type="component" value="Unassembled WGS sequence"/>
</dbReference>
<evidence type="ECO:0000313" key="3">
    <source>
        <dbReference type="Proteomes" id="UP000270649"/>
    </source>
</evidence>
<keyword evidence="2" id="KW-0540">Nuclease</keyword>
<dbReference type="InterPro" id="IPR044925">
    <property type="entry name" value="His-Me_finger_sf"/>
</dbReference>
<dbReference type="InterPro" id="IPR002711">
    <property type="entry name" value="HNH"/>
</dbReference>
<proteinExistence type="predicted"/>
<sequence>MTRLQDYARQLTSPMELLGEVFGLAEADLQRLGISRQESRELLLLAAAYFGPTSFTRRQRTCRATKHCLTTLKLIEKYVSRTKTQRDAWALRAELCVTSRDIDTLARIRLKEMYPPHQPQRGVRVTRRKGGPSTLSITGDSDFIADLHSTIGEDSPLEAVERIFFRDGATRPVARTNIVIHLDELDKILKGGGEEVTLQMTNGAEISGAKLVEKKLAEVGLITLIHPFEGPVNLYRTSRFASEKQRLMAAAENPSCPWAECNYPADKCQVHHLQAWKHGGETNIDNLTIACPYHNGVNDDDPHAPPVRGRLHRNHGRIEWLPPWASPPS</sequence>
<comment type="caution">
    <text evidence="2">The sequence shown here is derived from an EMBL/GenBank/DDBJ whole genome shotgun (WGS) entry which is preliminary data.</text>
</comment>
<evidence type="ECO:0000259" key="1">
    <source>
        <dbReference type="SMART" id="SM00507"/>
    </source>
</evidence>
<reference evidence="2 3" key="1">
    <citation type="submission" date="2018-10" db="EMBL/GenBank/DDBJ databases">
        <title>Corynebacterium macginleyi genome sequencing and assembly of the type strain and two clinical samples.</title>
        <authorList>
            <person name="Bernier A.-M."/>
            <person name="Bernard K."/>
        </authorList>
    </citation>
    <scope>NUCLEOTIDE SEQUENCE [LARGE SCALE GENOMIC DNA]</scope>
    <source>
        <strain evidence="2 3">NML 120205</strain>
    </source>
</reference>
<dbReference type="CDD" id="cd00085">
    <property type="entry name" value="HNHc"/>
    <property type="match status" value="1"/>
</dbReference>
<dbReference type="InterPro" id="IPR003615">
    <property type="entry name" value="HNH_nuc"/>
</dbReference>
<dbReference type="Gene3D" id="1.10.30.50">
    <property type="match status" value="1"/>
</dbReference>
<feature type="domain" description="HNH nuclease" evidence="1">
    <location>
        <begin position="243"/>
        <end position="296"/>
    </location>
</feature>
<dbReference type="GO" id="GO:0008270">
    <property type="term" value="F:zinc ion binding"/>
    <property type="evidence" value="ECO:0007669"/>
    <property type="project" value="InterPro"/>
</dbReference>
<protein>
    <submittedName>
        <fullName evidence="2">HNH endonuclease</fullName>
    </submittedName>
</protein>
<dbReference type="EMBL" id="REGC01000003">
    <property type="protein sequence ID" value="RMB62991.1"/>
    <property type="molecule type" value="Genomic_DNA"/>
</dbReference>
<evidence type="ECO:0000313" key="2">
    <source>
        <dbReference type="EMBL" id="RMB62991.1"/>
    </source>
</evidence>